<keyword evidence="3 6" id="KW-0812">Transmembrane</keyword>
<comment type="similarity">
    <text evidence="2">Belongs to the GtrA family.</text>
</comment>
<feature type="transmembrane region" description="Helical" evidence="6">
    <location>
        <begin position="83"/>
        <end position="102"/>
    </location>
</feature>
<dbReference type="EMBL" id="CP126969">
    <property type="protein sequence ID" value="WIM67872.1"/>
    <property type="molecule type" value="Genomic_DNA"/>
</dbReference>
<dbReference type="PANTHER" id="PTHR38459">
    <property type="entry name" value="PROPHAGE BACTOPRENOL-LINKED GLUCOSE TRANSLOCASE HOMOLOG"/>
    <property type="match status" value="1"/>
</dbReference>
<name>A0ABY8VEW4_9CORY</name>
<sequence>MPTSPKKERRFDDNSALVQLVRFTTVGIFTALIDWSLTIFFIDVIGWPRQVGKAIGWVFGTLAAYLLNSRYTFKSEVSAKKAAAVFTLYASTFLIQQLIFWVTNEPLMAMGFQGATKNTISFVLAQAVATITNFVLQRVLIFKAK</sequence>
<keyword evidence="9" id="KW-1185">Reference proteome</keyword>
<dbReference type="RefSeq" id="WP_284825196.1">
    <property type="nucleotide sequence ID" value="NZ_CP126969.1"/>
</dbReference>
<evidence type="ECO:0000313" key="8">
    <source>
        <dbReference type="EMBL" id="WIM67872.1"/>
    </source>
</evidence>
<feature type="domain" description="GtrA/DPMS transmembrane" evidence="7">
    <location>
        <begin position="22"/>
        <end position="142"/>
    </location>
</feature>
<organism evidence="8 9">
    <name type="scientific">Corynebacterium breve</name>
    <dbReference type="NCBI Taxonomy" id="3049799"/>
    <lineage>
        <taxon>Bacteria</taxon>
        <taxon>Bacillati</taxon>
        <taxon>Actinomycetota</taxon>
        <taxon>Actinomycetes</taxon>
        <taxon>Mycobacteriales</taxon>
        <taxon>Corynebacteriaceae</taxon>
        <taxon>Corynebacterium</taxon>
    </lineage>
</organism>
<dbReference type="InterPro" id="IPR007267">
    <property type="entry name" value="GtrA_DPMS_TM"/>
</dbReference>
<evidence type="ECO:0000256" key="3">
    <source>
        <dbReference type="ARBA" id="ARBA00022692"/>
    </source>
</evidence>
<evidence type="ECO:0000313" key="9">
    <source>
        <dbReference type="Proteomes" id="UP001225598"/>
    </source>
</evidence>
<feature type="transmembrane region" description="Helical" evidence="6">
    <location>
        <begin position="20"/>
        <end position="42"/>
    </location>
</feature>
<evidence type="ECO:0000256" key="6">
    <source>
        <dbReference type="SAM" id="Phobius"/>
    </source>
</evidence>
<keyword evidence="4 6" id="KW-1133">Transmembrane helix</keyword>
<keyword evidence="5 6" id="KW-0472">Membrane</keyword>
<dbReference type="PANTHER" id="PTHR38459:SF6">
    <property type="entry name" value="ARABINOGALACTAN BIOSYNTHESIS RECRUITING PROTEIN RV3789"/>
    <property type="match status" value="1"/>
</dbReference>
<proteinExistence type="inferred from homology"/>
<evidence type="ECO:0000256" key="4">
    <source>
        <dbReference type="ARBA" id="ARBA00022989"/>
    </source>
</evidence>
<gene>
    <name evidence="8" type="ORF">QP027_00240</name>
</gene>
<dbReference type="Proteomes" id="UP001225598">
    <property type="component" value="Chromosome"/>
</dbReference>
<evidence type="ECO:0000256" key="5">
    <source>
        <dbReference type="ARBA" id="ARBA00023136"/>
    </source>
</evidence>
<evidence type="ECO:0000259" key="7">
    <source>
        <dbReference type="Pfam" id="PF04138"/>
    </source>
</evidence>
<feature type="transmembrane region" description="Helical" evidence="6">
    <location>
        <begin position="122"/>
        <end position="141"/>
    </location>
</feature>
<feature type="transmembrane region" description="Helical" evidence="6">
    <location>
        <begin position="54"/>
        <end position="71"/>
    </location>
</feature>
<dbReference type="InterPro" id="IPR051401">
    <property type="entry name" value="GtrA_CellWall_Glycosyl"/>
</dbReference>
<accession>A0ABY8VEW4</accession>
<comment type="subcellular location">
    <subcellularLocation>
        <location evidence="1">Membrane</location>
        <topology evidence="1">Multi-pass membrane protein</topology>
    </subcellularLocation>
</comment>
<reference evidence="8 9" key="1">
    <citation type="submission" date="2023-05" db="EMBL/GenBank/DDBJ databases">
        <title>Corynebacterium suedekumii sp. nov. and Corynebacterium breve sp. nov. isolated from raw cow's milk.</title>
        <authorList>
            <person name="Baer M.K."/>
            <person name="Mehl L."/>
            <person name="Hellmuth R."/>
            <person name="Marke G."/>
            <person name="Lipski A."/>
        </authorList>
    </citation>
    <scope>NUCLEOTIDE SEQUENCE [LARGE SCALE GENOMIC DNA]</scope>
    <source>
        <strain evidence="8 9">R4</strain>
    </source>
</reference>
<dbReference type="Pfam" id="PF04138">
    <property type="entry name" value="GtrA_DPMS_TM"/>
    <property type="match status" value="1"/>
</dbReference>
<protein>
    <submittedName>
        <fullName evidence="8">GtrA family protein</fullName>
    </submittedName>
</protein>
<evidence type="ECO:0000256" key="2">
    <source>
        <dbReference type="ARBA" id="ARBA00009399"/>
    </source>
</evidence>
<evidence type="ECO:0000256" key="1">
    <source>
        <dbReference type="ARBA" id="ARBA00004141"/>
    </source>
</evidence>